<evidence type="ECO:0000256" key="14">
    <source>
        <dbReference type="ARBA" id="ARBA00022801"/>
    </source>
</evidence>
<sequence>MTQARGWCGTLNSVPADFDGTEFFKQLDGKIKYAVGQVEVGKETARQHFQFYVQLCRSQRLSWLKTNISNEAHWEPARGTPQQNKDYCTKEDTRLAGPWEYGVMGKAGKTSGLDEATELIRQGVPAHEVAEFFPVVWVKHGRGLMDLRKSLQRPIDRRNFGPEGPELWVLWGESGSGKSRFANDMWPDAYWKPPYTNWWDGMRAMRQSFLMTSRMCMRLGDFQRLIDRYPYWVEIKGGYVPMLAKRYVITSNRDPETWYERADKDRSVMRRVEDYAAQFGRLLHFPLSPNGETAARGQAAPQTPLAMDEDEASLDIDLVN</sequence>
<evidence type="ECO:0000256" key="21">
    <source>
        <dbReference type="ARBA" id="ARBA00032243"/>
    </source>
</evidence>
<comment type="catalytic activity">
    <reaction evidence="22">
        <text>ATP + H2O = ADP + phosphate + H(+)</text>
        <dbReference type="Rhea" id="RHEA:13065"/>
        <dbReference type="ChEBI" id="CHEBI:15377"/>
        <dbReference type="ChEBI" id="CHEBI:15378"/>
        <dbReference type="ChEBI" id="CHEBI:30616"/>
        <dbReference type="ChEBI" id="CHEBI:43474"/>
        <dbReference type="ChEBI" id="CHEBI:456216"/>
    </reaction>
</comment>
<dbReference type="GO" id="GO:0004519">
    <property type="term" value="F:endonuclease activity"/>
    <property type="evidence" value="ECO:0007669"/>
    <property type="project" value="UniProtKB-KW"/>
</dbReference>
<keyword evidence="15" id="KW-0347">Helicase</keyword>
<protein>
    <recommendedName>
        <fullName evidence="5">Replication-associated protein</fullName>
    </recommendedName>
    <alternativeName>
        <fullName evidence="20">ATP-dependent helicase Rep</fullName>
    </alternativeName>
    <alternativeName>
        <fullName evidence="21">RepP</fullName>
    </alternativeName>
</protein>
<evidence type="ECO:0000256" key="3">
    <source>
        <dbReference type="ARBA" id="ARBA00004147"/>
    </source>
</evidence>
<dbReference type="Proteomes" id="UP000831868">
    <property type="component" value="Segment"/>
</dbReference>
<evidence type="ECO:0000256" key="20">
    <source>
        <dbReference type="ARBA" id="ARBA00030754"/>
    </source>
</evidence>
<evidence type="ECO:0000256" key="1">
    <source>
        <dbReference type="ARBA" id="ARBA00001936"/>
    </source>
</evidence>
<keyword evidence="10" id="KW-0540">Nuclease</keyword>
<keyword evidence="17" id="KW-0190">Covalent protein-DNA linkage</keyword>
<evidence type="ECO:0000313" key="25">
    <source>
        <dbReference type="Proteomes" id="UP000831868"/>
    </source>
</evidence>
<evidence type="ECO:0000256" key="19">
    <source>
        <dbReference type="ARBA" id="ARBA00023268"/>
    </source>
</evidence>
<evidence type="ECO:0000256" key="8">
    <source>
        <dbReference type="ARBA" id="ARBA00022695"/>
    </source>
</evidence>
<keyword evidence="7" id="KW-0808">Transferase</keyword>
<dbReference type="InterPro" id="IPR027417">
    <property type="entry name" value="P-loop_NTPase"/>
</dbReference>
<feature type="domain" description="CRESS-DNA virus Rep endonuclease" evidence="23">
    <location>
        <begin position="1"/>
        <end position="104"/>
    </location>
</feature>
<keyword evidence="18" id="KW-0238">DNA-binding</keyword>
<dbReference type="GO" id="GO:0006260">
    <property type="term" value="P:DNA replication"/>
    <property type="evidence" value="ECO:0007669"/>
    <property type="project" value="UniProtKB-KW"/>
</dbReference>
<dbReference type="Gene3D" id="3.40.1310.20">
    <property type="match status" value="1"/>
</dbReference>
<dbReference type="InterPro" id="IPR000605">
    <property type="entry name" value="Helicase_SF3_ssDNA/RNA_vir"/>
</dbReference>
<dbReference type="GO" id="GO:0005524">
    <property type="term" value="F:ATP binding"/>
    <property type="evidence" value="ECO:0007669"/>
    <property type="project" value="UniProtKB-KW"/>
</dbReference>
<dbReference type="KEGG" id="vg:80538378"/>
<comment type="similarity">
    <text evidence="4">Belongs to the nanoviruses/circoviruses replication-associated protein family.</text>
</comment>
<reference evidence="24" key="1">
    <citation type="submission" date="2019-04" db="EMBL/GenBank/DDBJ databases">
        <title>The virome of wild rodents.</title>
        <authorList>
            <person name="Babkin I.V."/>
            <person name="Tikunov A."/>
            <person name="Tikunova N.V."/>
        </authorList>
    </citation>
    <scope>NUCLEOTIDE SEQUENCE</scope>
    <source>
        <strain evidence="24">MR-16</strain>
    </source>
</reference>
<proteinExistence type="inferred from homology"/>
<comment type="subcellular location">
    <subcellularLocation>
        <location evidence="3">Host nucleus</location>
    </subcellularLocation>
</comment>
<evidence type="ECO:0000256" key="13">
    <source>
        <dbReference type="ARBA" id="ARBA00022759"/>
    </source>
</evidence>
<dbReference type="GO" id="GO:0003723">
    <property type="term" value="F:RNA binding"/>
    <property type="evidence" value="ECO:0007669"/>
    <property type="project" value="InterPro"/>
</dbReference>
<evidence type="ECO:0000256" key="16">
    <source>
        <dbReference type="ARBA" id="ARBA00022840"/>
    </source>
</evidence>
<evidence type="ECO:0000256" key="7">
    <source>
        <dbReference type="ARBA" id="ARBA00022679"/>
    </source>
</evidence>
<evidence type="ECO:0000256" key="10">
    <source>
        <dbReference type="ARBA" id="ARBA00022722"/>
    </source>
</evidence>
<evidence type="ECO:0000256" key="12">
    <source>
        <dbReference type="ARBA" id="ARBA00022741"/>
    </source>
</evidence>
<dbReference type="InterPro" id="IPR049912">
    <property type="entry name" value="CRESS_DNA_REP"/>
</dbReference>
<dbReference type="GO" id="GO:0016787">
    <property type="term" value="F:hydrolase activity"/>
    <property type="evidence" value="ECO:0007669"/>
    <property type="project" value="UniProtKB-KW"/>
</dbReference>
<keyword evidence="16" id="KW-0067">ATP-binding</keyword>
<evidence type="ECO:0000256" key="11">
    <source>
        <dbReference type="ARBA" id="ARBA00022723"/>
    </source>
</evidence>
<evidence type="ECO:0000256" key="15">
    <source>
        <dbReference type="ARBA" id="ARBA00022806"/>
    </source>
</evidence>
<dbReference type="GO" id="GO:0016779">
    <property type="term" value="F:nucleotidyltransferase activity"/>
    <property type="evidence" value="ECO:0007669"/>
    <property type="project" value="UniProtKB-KW"/>
</dbReference>
<dbReference type="GeneID" id="80538378"/>
<keyword evidence="14" id="KW-0378">Hydrolase</keyword>
<comment type="cofactor">
    <cofactor evidence="2">
        <name>Mg(2+)</name>
        <dbReference type="ChEBI" id="CHEBI:18420"/>
    </cofactor>
</comment>
<evidence type="ECO:0000256" key="6">
    <source>
        <dbReference type="ARBA" id="ARBA00022562"/>
    </source>
</evidence>
<organism evidence="24 25">
    <name type="scientific">Northern red-backed vole stool-associated circular virus 16</name>
    <dbReference type="NCBI Taxonomy" id="2714167"/>
    <lineage>
        <taxon>Viruses</taxon>
        <taxon>Monodnaviria</taxon>
        <taxon>Shotokuvirae</taxon>
        <taxon>Cressdnaviricota</taxon>
        <taxon>Arfiviricetes</taxon>
        <taxon>Cirlivirales</taxon>
        <taxon>Vilyaviridae</taxon>
        <taxon>Arnorvirus</taxon>
        <taxon>Arnorvirus sauron</taxon>
    </lineage>
</organism>
<accession>A0AAE6X5K9</accession>
<evidence type="ECO:0000256" key="4">
    <source>
        <dbReference type="ARBA" id="ARBA00008545"/>
    </source>
</evidence>
<evidence type="ECO:0000256" key="2">
    <source>
        <dbReference type="ARBA" id="ARBA00001946"/>
    </source>
</evidence>
<keyword evidence="9" id="KW-0235">DNA replication</keyword>
<dbReference type="Pfam" id="PF00910">
    <property type="entry name" value="RNA_helicase"/>
    <property type="match status" value="1"/>
</dbReference>
<keyword evidence="11" id="KW-0479">Metal-binding</keyword>
<dbReference type="PROSITE" id="PS52020">
    <property type="entry name" value="CRESS_DNA_REP"/>
    <property type="match status" value="1"/>
</dbReference>
<keyword evidence="19" id="KW-0511">Multifunctional enzyme</keyword>
<dbReference type="EMBL" id="MK738139">
    <property type="protein sequence ID" value="QIK03930.1"/>
    <property type="molecule type" value="Genomic_DNA"/>
</dbReference>
<evidence type="ECO:0000256" key="22">
    <source>
        <dbReference type="ARBA" id="ARBA00049360"/>
    </source>
</evidence>
<evidence type="ECO:0000256" key="9">
    <source>
        <dbReference type="ARBA" id="ARBA00022705"/>
    </source>
</evidence>
<dbReference type="GO" id="GO:0042025">
    <property type="term" value="C:host cell nucleus"/>
    <property type="evidence" value="ECO:0007669"/>
    <property type="project" value="UniProtKB-SubCell"/>
</dbReference>
<keyword evidence="25" id="KW-1185">Reference proteome</keyword>
<evidence type="ECO:0000256" key="17">
    <source>
        <dbReference type="ARBA" id="ARBA00023124"/>
    </source>
</evidence>
<dbReference type="SUPFAM" id="SSF52540">
    <property type="entry name" value="P-loop containing nucleoside triphosphate hydrolases"/>
    <property type="match status" value="1"/>
</dbReference>
<comment type="cofactor">
    <cofactor evidence="1">
        <name>Mn(2+)</name>
        <dbReference type="ChEBI" id="CHEBI:29035"/>
    </cofactor>
</comment>
<evidence type="ECO:0000313" key="24">
    <source>
        <dbReference type="EMBL" id="QIK03930.1"/>
    </source>
</evidence>
<dbReference type="Pfam" id="PF02407">
    <property type="entry name" value="Viral_Rep"/>
    <property type="match status" value="1"/>
</dbReference>
<dbReference type="GO" id="GO:0003677">
    <property type="term" value="F:DNA binding"/>
    <property type="evidence" value="ECO:0007669"/>
    <property type="project" value="UniProtKB-KW"/>
</dbReference>
<name>A0AAE6X5K9_9VIRU</name>
<keyword evidence="13" id="KW-0255">Endonuclease</keyword>
<evidence type="ECO:0000256" key="5">
    <source>
        <dbReference type="ARBA" id="ARBA00014531"/>
    </source>
</evidence>
<dbReference type="GO" id="GO:0046872">
    <property type="term" value="F:metal ion binding"/>
    <property type="evidence" value="ECO:0007669"/>
    <property type="project" value="UniProtKB-KW"/>
</dbReference>
<keyword evidence="8" id="KW-0548">Nucleotidyltransferase</keyword>
<dbReference type="RefSeq" id="YP_010799934.1">
    <property type="nucleotide sequence ID" value="NC_076707.1"/>
</dbReference>
<evidence type="ECO:0000256" key="18">
    <source>
        <dbReference type="ARBA" id="ARBA00023125"/>
    </source>
</evidence>
<dbReference type="GO" id="GO:0003724">
    <property type="term" value="F:RNA helicase activity"/>
    <property type="evidence" value="ECO:0007669"/>
    <property type="project" value="InterPro"/>
</dbReference>
<evidence type="ECO:0000259" key="23">
    <source>
        <dbReference type="PROSITE" id="PS52020"/>
    </source>
</evidence>
<keyword evidence="12" id="KW-0547">Nucleotide-binding</keyword>
<keyword evidence="6" id="KW-1048">Host nucleus</keyword>